<dbReference type="AlphaFoldDB" id="A0A2C6C7U6"/>
<protein>
    <submittedName>
        <fullName evidence="1">Uncharacterized protein</fullName>
    </submittedName>
</protein>
<dbReference type="Proteomes" id="UP000221852">
    <property type="component" value="Unassembled WGS sequence"/>
</dbReference>
<name>A0A2C6C7U6_FUSNP</name>
<accession>A0A2C6C7U6</accession>
<proteinExistence type="predicted"/>
<gene>
    <name evidence="1" type="ORF">CBG59_03820</name>
</gene>
<feature type="non-terminal residue" evidence="1">
    <location>
        <position position="100"/>
    </location>
</feature>
<dbReference type="RefSeq" id="WP_143403696.1">
    <property type="nucleotide sequence ID" value="NZ_NIRQ01000001.1"/>
</dbReference>
<dbReference type="EMBL" id="NIRQ01000001">
    <property type="protein sequence ID" value="PHI12927.1"/>
    <property type="molecule type" value="Genomic_DNA"/>
</dbReference>
<sequence length="100" mass="11039">MVNNNLYKVENTLRSIAKRYKSVKYSLGLAILFLMMGVSAFSEEVVAQEAVAQQEVMTTEQIASSKDNLKDSIGGLKSKIDTARAENEKSLAGLRLELIQ</sequence>
<comment type="caution">
    <text evidence="1">The sequence shown here is derived from an EMBL/GenBank/DDBJ whole genome shotgun (WGS) entry which is preliminary data.</text>
</comment>
<dbReference type="NCBIfam" id="NF033175">
    <property type="entry name" value="fuso_auto_Nterm"/>
    <property type="match status" value="1"/>
</dbReference>
<evidence type="ECO:0000313" key="1">
    <source>
        <dbReference type="EMBL" id="PHI12927.1"/>
    </source>
</evidence>
<evidence type="ECO:0000313" key="2">
    <source>
        <dbReference type="Proteomes" id="UP000221852"/>
    </source>
</evidence>
<dbReference type="InterPro" id="IPR053787">
    <property type="entry name" value="Autotransptr-assoc_N"/>
</dbReference>
<reference evidence="1 2" key="1">
    <citation type="submission" date="2017-06" db="EMBL/GenBank/DDBJ databases">
        <title>Draft genome sequence of Fusobacterium nucleatum subsp. polymorphum KCOM 1330 (=ChDC F330).</title>
        <authorList>
            <person name="Kook J.-K."/>
            <person name="Park S.-N."/>
            <person name="Lim Y.K."/>
            <person name="Roh H."/>
        </authorList>
    </citation>
    <scope>NUCLEOTIDE SEQUENCE [LARGE SCALE GENOMIC DNA]</scope>
    <source>
        <strain evidence="2">KCOM 1330 (ChDC F330)</strain>
    </source>
</reference>
<organism evidence="1 2">
    <name type="scientific">Fusobacterium nucleatum subsp. polymorphum</name>
    <name type="common">Fusobacterium polymorphum</name>
    <dbReference type="NCBI Taxonomy" id="76857"/>
    <lineage>
        <taxon>Bacteria</taxon>
        <taxon>Fusobacteriati</taxon>
        <taxon>Fusobacteriota</taxon>
        <taxon>Fusobacteriia</taxon>
        <taxon>Fusobacteriales</taxon>
        <taxon>Fusobacteriaceae</taxon>
        <taxon>Fusobacterium</taxon>
    </lineage>
</organism>